<reference evidence="2 3" key="1">
    <citation type="submission" date="2021-05" db="EMBL/GenBank/DDBJ databases">
        <title>Draft genomes of bacteria isolated from model marine particles.</title>
        <authorList>
            <person name="Datta M.S."/>
            <person name="Schwartzman J.A."/>
            <person name="Enke T.N."/>
            <person name="Saavedra J."/>
            <person name="Cermak N."/>
            <person name="Cordero O.X."/>
        </authorList>
    </citation>
    <scope>NUCLEOTIDE SEQUENCE [LARGE SCALE GENOMIC DNA]</scope>
    <source>
        <strain evidence="2 3">D2M19</strain>
    </source>
</reference>
<evidence type="ECO:0000313" key="2">
    <source>
        <dbReference type="EMBL" id="MBU2872609.1"/>
    </source>
</evidence>
<dbReference type="RefSeq" id="WP_216006530.1">
    <property type="nucleotide sequence ID" value="NZ_JAHKPV010000001.1"/>
</dbReference>
<evidence type="ECO:0000313" key="3">
    <source>
        <dbReference type="Proteomes" id="UP000753376"/>
    </source>
</evidence>
<feature type="domain" description="Methyltransferase type 12" evidence="1">
    <location>
        <begin position="61"/>
        <end position="182"/>
    </location>
</feature>
<dbReference type="Proteomes" id="UP000753376">
    <property type="component" value="Unassembled WGS sequence"/>
</dbReference>
<sequence length="260" mass="29423">MPTNVKEAIVQQSAYYEDDTTLAQYLEFHFGEQWHGEANFPKGLAKVALDAMDGRTLGRALDIGCACGRTSFELAWVFAHVDGIDFSHKFVEQCQVMARDKVVRYARPEEGALVSYQERSLASLGLEDTAGRVAFHQGDACDLNPQFTGYDLVLAGNLIDRLYDPALFLTRIHERLNENGLLLIASPYTWLEDYTPKEKWVGGFEKDGEDYTTLDGLRDMLAPHFALALESRSLPFVIRETRNKFQHSFSELTVWQKISS</sequence>
<keyword evidence="3" id="KW-1185">Reference proteome</keyword>
<dbReference type="NCBIfam" id="TIGR04345">
    <property type="entry name" value="ovoA_Cterm"/>
    <property type="match status" value="1"/>
</dbReference>
<proteinExistence type="predicted"/>
<dbReference type="InterPro" id="IPR027625">
    <property type="entry name" value="OvoA_Cterm"/>
</dbReference>
<gene>
    <name evidence="2" type="ORF">KO508_01200</name>
</gene>
<name>A0ABS6A3Q6_9GAMM</name>
<comment type="caution">
    <text evidence="2">The sequence shown here is derived from an EMBL/GenBank/DDBJ whole genome shotgun (WGS) entry which is preliminary data.</text>
</comment>
<organism evidence="2 3">
    <name type="scientific">Marinobacter salexigens</name>
    <dbReference type="NCBI Taxonomy" id="1925763"/>
    <lineage>
        <taxon>Bacteria</taxon>
        <taxon>Pseudomonadati</taxon>
        <taxon>Pseudomonadota</taxon>
        <taxon>Gammaproteobacteria</taxon>
        <taxon>Pseudomonadales</taxon>
        <taxon>Marinobacteraceae</taxon>
        <taxon>Marinobacter</taxon>
    </lineage>
</organism>
<dbReference type="Pfam" id="PF08242">
    <property type="entry name" value="Methyltransf_12"/>
    <property type="match status" value="1"/>
</dbReference>
<dbReference type="PANTHER" id="PTHR45445:SF2">
    <property type="entry name" value="METHYLTRANSFERASE TYPE 11 DOMAIN-CONTAINING PROTEIN"/>
    <property type="match status" value="1"/>
</dbReference>
<evidence type="ECO:0000259" key="1">
    <source>
        <dbReference type="Pfam" id="PF08242"/>
    </source>
</evidence>
<accession>A0ABS6A3Q6</accession>
<protein>
    <submittedName>
        <fullName evidence="2">4-mercaptohistidine N1-methyltransferase</fullName>
    </submittedName>
</protein>
<dbReference type="CDD" id="cd02440">
    <property type="entry name" value="AdoMet_MTases"/>
    <property type="match status" value="1"/>
</dbReference>
<dbReference type="InterPro" id="IPR013217">
    <property type="entry name" value="Methyltransf_12"/>
</dbReference>
<dbReference type="EMBL" id="JAHKPV010000001">
    <property type="protein sequence ID" value="MBU2872609.1"/>
    <property type="molecule type" value="Genomic_DNA"/>
</dbReference>
<dbReference type="PANTHER" id="PTHR45445">
    <property type="match status" value="1"/>
</dbReference>